<sequence>MQIDLQTLWYLTVGTLLVSASLLLWERQAHPGRASVLSVLAAALFAFAVGCILAMYRSHFPATLAMGAINIIMMLGYLMVLDAIAGLDGRRYLWSSITMLSSLTIVWAAAGTHFPAAFWNHVSSIPIALTSGLSAWILLRSRTAQQLRSRPIAVSILAVHALFYFSRAFIVPILLEWYEQDILLIIGKATMYEAVLYSVAMPMSFLMIIREEEKLRLLHLSQTDQLTGLANRHAFFEQASRILRKRQSDQVSLLAFDLDHFKAINDRHGHQTGDKVLQRFAATARQEAGPDALIVRLGGEEFAALLPGCDHSQALRRGSAVASRFAKEAAQIDGLKTHATVSIGLAAPDCHDLAGMLASADGALYRAKGLGRNRIEAALPNELLQHPSDNPLHHHVGVLATGAA</sequence>
<feature type="transmembrane region" description="Helical" evidence="3">
    <location>
        <begin position="37"/>
        <end position="56"/>
    </location>
</feature>
<feature type="domain" description="GGDEF" evidence="4">
    <location>
        <begin position="249"/>
        <end position="380"/>
    </location>
</feature>
<dbReference type="SMART" id="SM00267">
    <property type="entry name" value="GGDEF"/>
    <property type="match status" value="1"/>
</dbReference>
<dbReference type="PANTHER" id="PTHR45138:SF9">
    <property type="entry name" value="DIGUANYLATE CYCLASE DGCM-RELATED"/>
    <property type="match status" value="1"/>
</dbReference>
<dbReference type="GO" id="GO:0052621">
    <property type="term" value="F:diguanylate cyclase activity"/>
    <property type="evidence" value="ECO:0007669"/>
    <property type="project" value="UniProtKB-EC"/>
</dbReference>
<proteinExistence type="predicted"/>
<accession>A0A7W6LL04</accession>
<dbReference type="EMBL" id="JACIEC010000021">
    <property type="protein sequence ID" value="MBB4146181.1"/>
    <property type="molecule type" value="Genomic_DNA"/>
</dbReference>
<feature type="transmembrane region" description="Helical" evidence="3">
    <location>
        <begin position="62"/>
        <end position="80"/>
    </location>
</feature>
<feature type="transmembrane region" description="Helical" evidence="3">
    <location>
        <begin position="151"/>
        <end position="170"/>
    </location>
</feature>
<dbReference type="Proteomes" id="UP000519897">
    <property type="component" value="Unassembled WGS sequence"/>
</dbReference>
<dbReference type="FunFam" id="3.30.70.270:FF:000001">
    <property type="entry name" value="Diguanylate cyclase domain protein"/>
    <property type="match status" value="1"/>
</dbReference>
<dbReference type="InterPro" id="IPR043128">
    <property type="entry name" value="Rev_trsase/Diguanyl_cyclase"/>
</dbReference>
<gene>
    <name evidence="5" type="ORF">GGQ72_004751</name>
</gene>
<keyword evidence="3" id="KW-1133">Transmembrane helix</keyword>
<protein>
    <recommendedName>
        <fullName evidence="1">diguanylate cyclase</fullName>
        <ecNumber evidence="1">2.7.7.65</ecNumber>
    </recommendedName>
</protein>
<dbReference type="PANTHER" id="PTHR45138">
    <property type="entry name" value="REGULATORY COMPONENTS OF SENSORY TRANSDUCTION SYSTEM"/>
    <property type="match status" value="1"/>
</dbReference>
<keyword evidence="6" id="KW-1185">Reference proteome</keyword>
<organism evidence="5 6">
    <name type="scientific">Rhizobium rhizoryzae</name>
    <dbReference type="NCBI Taxonomy" id="451876"/>
    <lineage>
        <taxon>Bacteria</taxon>
        <taxon>Pseudomonadati</taxon>
        <taxon>Pseudomonadota</taxon>
        <taxon>Alphaproteobacteria</taxon>
        <taxon>Hyphomicrobiales</taxon>
        <taxon>Rhizobiaceae</taxon>
        <taxon>Rhizobium/Agrobacterium group</taxon>
        <taxon>Rhizobium</taxon>
    </lineage>
</organism>
<dbReference type="PROSITE" id="PS50887">
    <property type="entry name" value="GGDEF"/>
    <property type="match status" value="1"/>
</dbReference>
<dbReference type="RefSeq" id="WP_165137366.1">
    <property type="nucleotide sequence ID" value="NZ_CP049251.1"/>
</dbReference>
<comment type="catalytic activity">
    <reaction evidence="2">
        <text>2 GTP = 3',3'-c-di-GMP + 2 diphosphate</text>
        <dbReference type="Rhea" id="RHEA:24898"/>
        <dbReference type="ChEBI" id="CHEBI:33019"/>
        <dbReference type="ChEBI" id="CHEBI:37565"/>
        <dbReference type="ChEBI" id="CHEBI:58805"/>
        <dbReference type="EC" id="2.7.7.65"/>
    </reaction>
</comment>
<feature type="transmembrane region" description="Helical" evidence="3">
    <location>
        <begin position="6"/>
        <end position="25"/>
    </location>
</feature>
<evidence type="ECO:0000259" key="4">
    <source>
        <dbReference type="PROSITE" id="PS50887"/>
    </source>
</evidence>
<feature type="transmembrane region" description="Helical" evidence="3">
    <location>
        <begin position="92"/>
        <end position="110"/>
    </location>
</feature>
<dbReference type="GO" id="GO:0005886">
    <property type="term" value="C:plasma membrane"/>
    <property type="evidence" value="ECO:0007669"/>
    <property type="project" value="TreeGrafter"/>
</dbReference>
<evidence type="ECO:0000313" key="6">
    <source>
        <dbReference type="Proteomes" id="UP000519897"/>
    </source>
</evidence>
<dbReference type="NCBIfam" id="TIGR00254">
    <property type="entry name" value="GGDEF"/>
    <property type="match status" value="1"/>
</dbReference>
<dbReference type="InterPro" id="IPR029787">
    <property type="entry name" value="Nucleotide_cyclase"/>
</dbReference>
<dbReference type="GO" id="GO:1902201">
    <property type="term" value="P:negative regulation of bacterial-type flagellum-dependent cell motility"/>
    <property type="evidence" value="ECO:0007669"/>
    <property type="project" value="TreeGrafter"/>
</dbReference>
<dbReference type="InterPro" id="IPR050469">
    <property type="entry name" value="Diguanylate_Cyclase"/>
</dbReference>
<evidence type="ECO:0000256" key="1">
    <source>
        <dbReference type="ARBA" id="ARBA00012528"/>
    </source>
</evidence>
<dbReference type="SUPFAM" id="SSF55073">
    <property type="entry name" value="Nucleotide cyclase"/>
    <property type="match status" value="1"/>
</dbReference>
<dbReference type="CDD" id="cd01949">
    <property type="entry name" value="GGDEF"/>
    <property type="match status" value="1"/>
</dbReference>
<feature type="transmembrane region" description="Helical" evidence="3">
    <location>
        <begin position="182"/>
        <end position="209"/>
    </location>
</feature>
<keyword evidence="3" id="KW-0812">Transmembrane</keyword>
<dbReference type="InterPro" id="IPR000160">
    <property type="entry name" value="GGDEF_dom"/>
</dbReference>
<keyword evidence="3" id="KW-0472">Membrane</keyword>
<dbReference type="EC" id="2.7.7.65" evidence="1"/>
<evidence type="ECO:0000256" key="3">
    <source>
        <dbReference type="SAM" id="Phobius"/>
    </source>
</evidence>
<evidence type="ECO:0000313" key="5">
    <source>
        <dbReference type="EMBL" id="MBB4146181.1"/>
    </source>
</evidence>
<feature type="transmembrane region" description="Helical" evidence="3">
    <location>
        <begin position="116"/>
        <end position="139"/>
    </location>
</feature>
<reference evidence="5 6" key="1">
    <citation type="submission" date="2020-08" db="EMBL/GenBank/DDBJ databases">
        <title>Genomic Encyclopedia of Type Strains, Phase IV (KMG-IV): sequencing the most valuable type-strain genomes for metagenomic binning, comparative biology and taxonomic classification.</title>
        <authorList>
            <person name="Goeker M."/>
        </authorList>
    </citation>
    <scope>NUCLEOTIDE SEQUENCE [LARGE SCALE GENOMIC DNA]</scope>
    <source>
        <strain evidence="5 6">DSM 29514</strain>
    </source>
</reference>
<dbReference type="AlphaFoldDB" id="A0A7W6LL04"/>
<dbReference type="GO" id="GO:0043709">
    <property type="term" value="P:cell adhesion involved in single-species biofilm formation"/>
    <property type="evidence" value="ECO:0007669"/>
    <property type="project" value="TreeGrafter"/>
</dbReference>
<dbReference type="Pfam" id="PF00990">
    <property type="entry name" value="GGDEF"/>
    <property type="match status" value="1"/>
</dbReference>
<comment type="caution">
    <text evidence="5">The sequence shown here is derived from an EMBL/GenBank/DDBJ whole genome shotgun (WGS) entry which is preliminary data.</text>
</comment>
<dbReference type="Gene3D" id="3.30.70.270">
    <property type="match status" value="1"/>
</dbReference>
<name>A0A7W6LL04_9HYPH</name>
<evidence type="ECO:0000256" key="2">
    <source>
        <dbReference type="ARBA" id="ARBA00034247"/>
    </source>
</evidence>